<organism evidence="1 2">
    <name type="scientific">Carnegiea gigantea</name>
    <dbReference type="NCBI Taxonomy" id="171969"/>
    <lineage>
        <taxon>Eukaryota</taxon>
        <taxon>Viridiplantae</taxon>
        <taxon>Streptophyta</taxon>
        <taxon>Embryophyta</taxon>
        <taxon>Tracheophyta</taxon>
        <taxon>Spermatophyta</taxon>
        <taxon>Magnoliopsida</taxon>
        <taxon>eudicotyledons</taxon>
        <taxon>Gunneridae</taxon>
        <taxon>Pentapetalae</taxon>
        <taxon>Caryophyllales</taxon>
        <taxon>Cactineae</taxon>
        <taxon>Cactaceae</taxon>
        <taxon>Cactoideae</taxon>
        <taxon>Echinocereeae</taxon>
        <taxon>Carnegiea</taxon>
    </lineage>
</organism>
<sequence length="175" mass="20524">MIWNCQVVGNKIFSNTLSELLRRYDPTILALVEIQISGTHAEDVCRRLKFEGNFNETKNMEERFNCSEDLARRCNNFNLWIENTHLLDLDFTRPRFTWARGNSVETKKYARLDRGLCNEQWRVRFAEANIHHLLQNKLDHSPLLISLMALLLYKLSCDPSDFKLHGCHIILLMSA</sequence>
<dbReference type="EMBL" id="JAKOGI010000057">
    <property type="protein sequence ID" value="KAJ8446351.1"/>
    <property type="molecule type" value="Genomic_DNA"/>
</dbReference>
<protein>
    <submittedName>
        <fullName evidence="1">Uncharacterized protein</fullName>
    </submittedName>
</protein>
<evidence type="ECO:0000313" key="2">
    <source>
        <dbReference type="Proteomes" id="UP001153076"/>
    </source>
</evidence>
<dbReference type="Gene3D" id="3.60.10.10">
    <property type="entry name" value="Endonuclease/exonuclease/phosphatase"/>
    <property type="match status" value="1"/>
</dbReference>
<evidence type="ECO:0000313" key="1">
    <source>
        <dbReference type="EMBL" id="KAJ8446351.1"/>
    </source>
</evidence>
<name>A0A9Q1KKX8_9CARY</name>
<dbReference type="OrthoDB" id="1001388at2759"/>
<proteinExistence type="predicted"/>
<dbReference type="PANTHER" id="PTHR33710:SF64">
    <property type="entry name" value="ENDONUCLEASE_EXONUCLEASE_PHOSPHATASE DOMAIN-CONTAINING PROTEIN"/>
    <property type="match status" value="1"/>
</dbReference>
<dbReference type="InterPro" id="IPR036691">
    <property type="entry name" value="Endo/exonu/phosph_ase_sf"/>
</dbReference>
<dbReference type="PANTHER" id="PTHR33710">
    <property type="entry name" value="BNAC02G09200D PROTEIN"/>
    <property type="match status" value="1"/>
</dbReference>
<dbReference type="AlphaFoldDB" id="A0A9Q1KKX8"/>
<comment type="caution">
    <text evidence="1">The sequence shown here is derived from an EMBL/GenBank/DDBJ whole genome shotgun (WGS) entry which is preliminary data.</text>
</comment>
<dbReference type="SUPFAM" id="SSF56219">
    <property type="entry name" value="DNase I-like"/>
    <property type="match status" value="1"/>
</dbReference>
<dbReference type="Proteomes" id="UP001153076">
    <property type="component" value="Unassembled WGS sequence"/>
</dbReference>
<accession>A0A9Q1KKX8</accession>
<keyword evidence="2" id="KW-1185">Reference proteome</keyword>
<reference evidence="1" key="1">
    <citation type="submission" date="2022-04" db="EMBL/GenBank/DDBJ databases">
        <title>Carnegiea gigantea Genome sequencing and assembly v2.</title>
        <authorList>
            <person name="Copetti D."/>
            <person name="Sanderson M.J."/>
            <person name="Burquez A."/>
            <person name="Wojciechowski M.F."/>
        </authorList>
    </citation>
    <scope>NUCLEOTIDE SEQUENCE</scope>
    <source>
        <strain evidence="1">SGP5-SGP5p</strain>
        <tissue evidence="1">Aerial part</tissue>
    </source>
</reference>
<gene>
    <name evidence="1" type="ORF">Cgig2_005882</name>
</gene>